<dbReference type="PANTHER" id="PTHR30563">
    <property type="entry name" value="DNA RECOMBINATION PROTEIN RMUC"/>
    <property type="match status" value="1"/>
</dbReference>
<keyword evidence="3 5" id="KW-0175">Coiled coil</keyword>
<keyword evidence="6" id="KW-0812">Transmembrane</keyword>
<keyword evidence="4" id="KW-0233">DNA recombination</keyword>
<dbReference type="Pfam" id="PF02646">
    <property type="entry name" value="RmuC"/>
    <property type="match status" value="1"/>
</dbReference>
<dbReference type="PANTHER" id="PTHR30563:SF0">
    <property type="entry name" value="DNA RECOMBINATION PROTEIN RMUC"/>
    <property type="match status" value="1"/>
</dbReference>
<protein>
    <submittedName>
        <fullName evidence="7">DNA recombination protein RmuC</fullName>
    </submittedName>
</protein>
<dbReference type="EMBL" id="LNQR01000100">
    <property type="protein sequence ID" value="KWT81186.1"/>
    <property type="molecule type" value="Genomic_DNA"/>
</dbReference>
<proteinExistence type="inferred from homology"/>
<evidence type="ECO:0000256" key="1">
    <source>
        <dbReference type="ARBA" id="ARBA00003416"/>
    </source>
</evidence>
<accession>A0ABR5SGF5</accession>
<evidence type="ECO:0000256" key="5">
    <source>
        <dbReference type="SAM" id="Coils"/>
    </source>
</evidence>
<dbReference type="Proteomes" id="UP000060487">
    <property type="component" value="Unassembled WGS sequence"/>
</dbReference>
<evidence type="ECO:0000256" key="3">
    <source>
        <dbReference type="ARBA" id="ARBA00023054"/>
    </source>
</evidence>
<dbReference type="RefSeq" id="WP_085053232.1">
    <property type="nucleotide sequence ID" value="NZ_LNQR01000100.1"/>
</dbReference>
<evidence type="ECO:0000256" key="6">
    <source>
        <dbReference type="SAM" id="Phobius"/>
    </source>
</evidence>
<comment type="function">
    <text evidence="1">Involved in DNA recombination.</text>
</comment>
<feature type="coiled-coil region" evidence="5">
    <location>
        <begin position="35"/>
        <end position="69"/>
    </location>
</feature>
<gene>
    <name evidence="7" type="primary">rmuC</name>
    <name evidence="7" type="ORF">ASN18_2610</name>
</gene>
<comment type="similarity">
    <text evidence="2">Belongs to the RmuC family.</text>
</comment>
<sequence>MLTNTIIFIAGISIGAVVSWLIVSRRLLGEHYMKCSALEGDVKAATAELSSLRGQLSDKNNEIIALREDLSASQQSHAVLQTKLIASDENLKAQQAIIETAKKDLTDTFTALSAVALKSTSEDFIRLASESLEKILSETKGSLGLHQEKIHGLVSPLTETLKKYEEQIQKLESKWDRDHGSLATHIQNIVLSNQQLQKETSNLSTALKNPQIRGRWGEIQLTRTVELAGMTEYCDFNLQSSVDTDKGRLRPDMVVHLPSNRDIVVDSKVSLIAYIEAISSDTPDENRAELFKKHARHVRDHMERLANKAYWEQFKKSPEFVVLFLPGESFFSAALEYDIALLEDAASKRIIISTPFTLIALLRAIAFGWRQEQMAKNAELIAKAAKELYERSNTFVKYLAELGKGIKKSVDGYNSVVSSVDKRLLPTLRKFRELGVAVSDETVAIEEITHEPTRLYSGDEV</sequence>
<keyword evidence="6" id="KW-1133">Transmembrane helix</keyword>
<evidence type="ECO:0000313" key="8">
    <source>
        <dbReference type="Proteomes" id="UP000060487"/>
    </source>
</evidence>
<keyword evidence="8" id="KW-1185">Reference proteome</keyword>
<evidence type="ECO:0000256" key="2">
    <source>
        <dbReference type="ARBA" id="ARBA00009840"/>
    </source>
</evidence>
<evidence type="ECO:0000313" key="7">
    <source>
        <dbReference type="EMBL" id="KWT81186.1"/>
    </source>
</evidence>
<name>A0ABR5SGF5_9BACT</name>
<comment type="caution">
    <text evidence="7">The sequence shown here is derived from an EMBL/GenBank/DDBJ whole genome shotgun (WGS) entry which is preliminary data.</text>
</comment>
<keyword evidence="6" id="KW-0472">Membrane</keyword>
<feature type="transmembrane region" description="Helical" evidence="6">
    <location>
        <begin position="6"/>
        <end position="23"/>
    </location>
</feature>
<evidence type="ECO:0000256" key="4">
    <source>
        <dbReference type="ARBA" id="ARBA00023172"/>
    </source>
</evidence>
<reference evidence="7 8" key="1">
    <citation type="submission" date="2015-11" db="EMBL/GenBank/DDBJ databases">
        <authorList>
            <person name="Lin W."/>
        </authorList>
    </citation>
    <scope>NUCLEOTIDE SEQUENCE [LARGE SCALE GENOMIC DNA]</scope>
    <source>
        <strain evidence="7 8">HCH-1</strain>
    </source>
</reference>
<dbReference type="InterPro" id="IPR003798">
    <property type="entry name" value="DNA_recombination_RmuC"/>
</dbReference>
<organism evidence="7 8">
    <name type="scientific">Candidatus Magnetominusculus xianensis</name>
    <dbReference type="NCBI Taxonomy" id="1748249"/>
    <lineage>
        <taxon>Bacteria</taxon>
        <taxon>Pseudomonadati</taxon>
        <taxon>Nitrospirota</taxon>
        <taxon>Nitrospiria</taxon>
        <taxon>Nitrospirales</taxon>
        <taxon>Nitrospiraceae</taxon>
        <taxon>Candidatus Magnetominusculus</taxon>
    </lineage>
</organism>